<evidence type="ECO:0000259" key="6">
    <source>
        <dbReference type="PROSITE" id="PS51007"/>
    </source>
</evidence>
<feature type="domain" description="Cytochrome c" evidence="6">
    <location>
        <begin position="338"/>
        <end position="470"/>
    </location>
</feature>
<organism evidence="7 8">
    <name type="scientific">Oceanospirillum multiglobuliferum</name>
    <dbReference type="NCBI Taxonomy" id="64969"/>
    <lineage>
        <taxon>Bacteria</taxon>
        <taxon>Pseudomonadati</taxon>
        <taxon>Pseudomonadota</taxon>
        <taxon>Gammaproteobacteria</taxon>
        <taxon>Oceanospirillales</taxon>
        <taxon>Oceanospirillaceae</taxon>
        <taxon>Oceanospirillum</taxon>
    </lineage>
</organism>
<dbReference type="RefSeq" id="WP_078745100.1">
    <property type="nucleotide sequence ID" value="NZ_FUXG01000008.1"/>
</dbReference>
<sequence>MQINLSTCFLLGTLISHSAIAGIAPEARLGGQTSVDQQDRNAFSLPAANLSPMRQLDFKVGNSFFKAPWVLAPSSTTARDGLGPLFNTNACQNCHVKDGRGLVPTHNAQREANTEQAISLFLRLSRPALTPEERQQQEKFGPLNDPVYGGQLQNFATTQITPEAEMKLSYQPRQVRYADGHQVELRVPHYEIIRLAYGQPSAGLEQSPRIAPAMIGLGLLELIPEAAILANADPEDNNQDGISGKANRVWDIEQQSSQLGRFGWKAGQPTLKQQNSGAFAGDMGLTTRLHPETDCTAAQPCHLSASGGEPEVSDKILNHVTFYTQHLAVPAQRNTQKPEVQAGYQQFNALGCQSCHIEHWQTGQAADRPELSQQSIRPFTDLLLHDMGSELADQRPEFLANGQEWRTPPLWGIGLNQVVTGQENYLHDGRARTLEEAILWHGGEAQSSREGFKALSLEQRQQLIQFLESL</sequence>
<dbReference type="PANTHER" id="PTHR30600">
    <property type="entry name" value="CYTOCHROME C PEROXIDASE-RELATED"/>
    <property type="match status" value="1"/>
</dbReference>
<dbReference type="Pfam" id="PF06537">
    <property type="entry name" value="DHOR"/>
    <property type="match status" value="1"/>
</dbReference>
<keyword evidence="1 4" id="KW-0349">Heme</keyword>
<evidence type="ECO:0000256" key="5">
    <source>
        <dbReference type="SAM" id="SignalP"/>
    </source>
</evidence>
<keyword evidence="3 4" id="KW-0408">Iron</keyword>
<dbReference type="GO" id="GO:0020037">
    <property type="term" value="F:heme binding"/>
    <property type="evidence" value="ECO:0007669"/>
    <property type="project" value="InterPro"/>
</dbReference>
<feature type="chain" id="PRO_5013205025" evidence="5">
    <location>
        <begin position="22"/>
        <end position="470"/>
    </location>
</feature>
<dbReference type="InterPro" id="IPR010538">
    <property type="entry name" value="DHOR"/>
</dbReference>
<dbReference type="EMBL" id="MTSM01000008">
    <property type="protein sequence ID" value="OPX55551.1"/>
    <property type="molecule type" value="Genomic_DNA"/>
</dbReference>
<dbReference type="PANTHER" id="PTHR30600:SF4">
    <property type="entry name" value="CYTOCHROME C DOMAIN-CONTAINING PROTEIN"/>
    <property type="match status" value="1"/>
</dbReference>
<dbReference type="InterPro" id="IPR051395">
    <property type="entry name" value="Cytochrome_c_Peroxidase/MauG"/>
</dbReference>
<dbReference type="Proteomes" id="UP000191418">
    <property type="component" value="Unassembled WGS sequence"/>
</dbReference>
<accession>A0A1T4PH57</accession>
<dbReference type="PROSITE" id="PS51007">
    <property type="entry name" value="CYTC"/>
    <property type="match status" value="1"/>
</dbReference>
<keyword evidence="5" id="KW-0732">Signal</keyword>
<keyword evidence="2 4" id="KW-0479">Metal-binding</keyword>
<dbReference type="InterPro" id="IPR036909">
    <property type="entry name" value="Cyt_c-like_dom_sf"/>
</dbReference>
<evidence type="ECO:0000256" key="3">
    <source>
        <dbReference type="ARBA" id="ARBA00023004"/>
    </source>
</evidence>
<gene>
    <name evidence="7" type="ORF">BTE48_07975</name>
</gene>
<evidence type="ECO:0000256" key="1">
    <source>
        <dbReference type="ARBA" id="ARBA00022617"/>
    </source>
</evidence>
<evidence type="ECO:0000313" key="7">
    <source>
        <dbReference type="EMBL" id="OPX55551.1"/>
    </source>
</evidence>
<dbReference type="PIRSF" id="PIRSF028099">
    <property type="entry name" value="DUF1111"/>
    <property type="match status" value="1"/>
</dbReference>
<reference evidence="7 8" key="1">
    <citation type="submission" date="2017-01" db="EMBL/GenBank/DDBJ databases">
        <title>Genome Sequencing of a Marine Spirillum, Oceanospirillum multiglobuliferum ATCC 33336, from Japan.</title>
        <authorList>
            <person name="Carney J.G."/>
            <person name="Trachtenberg A.M."/>
            <person name="Rheaume B.A."/>
            <person name="Linnane J.D."/>
            <person name="Pitts N.L."/>
            <person name="Mykles D.L."/>
            <person name="Maclea K.S."/>
        </authorList>
    </citation>
    <scope>NUCLEOTIDE SEQUENCE [LARGE SCALE GENOMIC DNA]</scope>
    <source>
        <strain evidence="7 8">ATCC 33336</strain>
    </source>
</reference>
<protein>
    <submittedName>
        <fullName evidence="7">Thiol oxidoreductase</fullName>
    </submittedName>
</protein>
<dbReference type="InterPro" id="IPR009056">
    <property type="entry name" value="Cyt_c-like_dom"/>
</dbReference>
<dbReference type="GO" id="GO:0009055">
    <property type="term" value="F:electron transfer activity"/>
    <property type="evidence" value="ECO:0007669"/>
    <property type="project" value="InterPro"/>
</dbReference>
<dbReference type="SUPFAM" id="SSF46626">
    <property type="entry name" value="Cytochrome c"/>
    <property type="match status" value="1"/>
</dbReference>
<feature type="signal peptide" evidence="5">
    <location>
        <begin position="1"/>
        <end position="21"/>
    </location>
</feature>
<dbReference type="GO" id="GO:0004130">
    <property type="term" value="F:cytochrome-c peroxidase activity"/>
    <property type="evidence" value="ECO:0007669"/>
    <property type="project" value="TreeGrafter"/>
</dbReference>
<evidence type="ECO:0000256" key="2">
    <source>
        <dbReference type="ARBA" id="ARBA00022723"/>
    </source>
</evidence>
<dbReference type="GO" id="GO:0046872">
    <property type="term" value="F:metal ion binding"/>
    <property type="evidence" value="ECO:0007669"/>
    <property type="project" value="UniProtKB-KW"/>
</dbReference>
<proteinExistence type="predicted"/>
<keyword evidence="8" id="KW-1185">Reference proteome</keyword>
<dbReference type="Gene3D" id="1.10.760.10">
    <property type="entry name" value="Cytochrome c-like domain"/>
    <property type="match status" value="1"/>
</dbReference>
<evidence type="ECO:0000313" key="8">
    <source>
        <dbReference type="Proteomes" id="UP000191418"/>
    </source>
</evidence>
<dbReference type="AlphaFoldDB" id="A0A1T4PH57"/>
<dbReference type="STRING" id="64969.SAMN02745127_01493"/>
<name>A0A1T4PH57_9GAMM</name>
<evidence type="ECO:0000256" key="4">
    <source>
        <dbReference type="PROSITE-ProRule" id="PRU00433"/>
    </source>
</evidence>
<comment type="caution">
    <text evidence="7">The sequence shown here is derived from an EMBL/GenBank/DDBJ whole genome shotgun (WGS) entry which is preliminary data.</text>
</comment>
<dbReference type="OrthoDB" id="9805202at2"/>